<name>A0A023WZG6_RUBRA</name>
<gene>
    <name evidence="4" type="ORF">RradSPS_0304</name>
    <name evidence="5" type="ORF">SIL72_03050</name>
</gene>
<accession>A0A023WZG6</accession>
<dbReference type="CDD" id="cd02980">
    <property type="entry name" value="TRX_Fd_family"/>
    <property type="match status" value="1"/>
</dbReference>
<keyword evidence="3" id="KW-0411">Iron-sulfur</keyword>
<dbReference type="EMBL" id="JAWXXX010000001">
    <property type="protein sequence ID" value="MDX5893001.1"/>
    <property type="molecule type" value="Genomic_DNA"/>
</dbReference>
<dbReference type="KEGG" id="rrd:RradSPS_0304"/>
<reference evidence="4 6" key="1">
    <citation type="submission" date="2014-03" db="EMBL/GenBank/DDBJ databases">
        <title>Complete genome sequence of the Radio-Resistant Rubrobacter radiotolerans RSPS-4.</title>
        <authorList>
            <person name="Egas C.C."/>
            <person name="Barroso C.C."/>
            <person name="Froufe H.J.C."/>
            <person name="Pacheco J.J."/>
            <person name="Albuquerque L.L."/>
            <person name="da Costa M.M.S."/>
        </authorList>
    </citation>
    <scope>NUCLEOTIDE SEQUENCE [LARGE SCALE GENOMIC DNA]</scope>
    <source>
        <strain evidence="4 6">RSPS-4</strain>
    </source>
</reference>
<dbReference type="Proteomes" id="UP001281130">
    <property type="component" value="Unassembled WGS sequence"/>
</dbReference>
<dbReference type="PANTHER" id="PTHR43578:SF3">
    <property type="entry name" value="NADH-QUINONE OXIDOREDUCTASE SUBUNIT F"/>
    <property type="match status" value="1"/>
</dbReference>
<dbReference type="GO" id="GO:0046872">
    <property type="term" value="F:metal ion binding"/>
    <property type="evidence" value="ECO:0007669"/>
    <property type="project" value="UniProtKB-KW"/>
</dbReference>
<evidence type="ECO:0000313" key="6">
    <source>
        <dbReference type="Proteomes" id="UP000025229"/>
    </source>
</evidence>
<evidence type="ECO:0000256" key="3">
    <source>
        <dbReference type="ARBA" id="ARBA00023014"/>
    </source>
</evidence>
<dbReference type="Pfam" id="PF01257">
    <property type="entry name" value="2Fe-2S_thioredx"/>
    <property type="match status" value="1"/>
</dbReference>
<dbReference type="EMBL" id="CP007514">
    <property type="protein sequence ID" value="AHY45587.1"/>
    <property type="molecule type" value="Genomic_DNA"/>
</dbReference>
<dbReference type="eggNOG" id="COG3411">
    <property type="taxonomic scope" value="Bacteria"/>
</dbReference>
<reference evidence="5" key="2">
    <citation type="submission" date="2023-11" db="EMBL/GenBank/DDBJ databases">
        <title>MicrobeMod: A computational toolkit for identifying prokaryotic methylation and restriction-modification with nanopore sequencing.</title>
        <authorList>
            <person name="Crits-Christoph A."/>
            <person name="Kang S.C."/>
            <person name="Lee H."/>
            <person name="Ostrov N."/>
        </authorList>
    </citation>
    <scope>NUCLEOTIDE SEQUENCE</scope>
    <source>
        <strain evidence="5">ATCC 51242</strain>
    </source>
</reference>
<dbReference type="Proteomes" id="UP000025229">
    <property type="component" value="Chromosome"/>
</dbReference>
<dbReference type="GO" id="GO:0051536">
    <property type="term" value="F:iron-sulfur cluster binding"/>
    <property type="evidence" value="ECO:0007669"/>
    <property type="project" value="UniProtKB-KW"/>
</dbReference>
<sequence length="112" mass="12110">MSKSAKSATKAKRVGVRAYDSHVFVCSGSVCKKRGAKDVRKALKSEVKEAGLRREVRIDSVGCLGLCKHGPNAIVYPSGTWYLGLKERDVPEVVEGHLLGGEPVARLAADFR</sequence>
<dbReference type="RefSeq" id="WP_051589207.1">
    <property type="nucleotide sequence ID" value="NZ_CP007514.1"/>
</dbReference>
<evidence type="ECO:0000313" key="5">
    <source>
        <dbReference type="EMBL" id="MDX5893001.1"/>
    </source>
</evidence>
<dbReference type="STRING" id="42256.RradSPS_0304"/>
<dbReference type="InterPro" id="IPR036249">
    <property type="entry name" value="Thioredoxin-like_sf"/>
</dbReference>
<organism evidence="4 6">
    <name type="scientific">Rubrobacter radiotolerans</name>
    <name type="common">Arthrobacter radiotolerans</name>
    <dbReference type="NCBI Taxonomy" id="42256"/>
    <lineage>
        <taxon>Bacteria</taxon>
        <taxon>Bacillati</taxon>
        <taxon>Actinomycetota</taxon>
        <taxon>Rubrobacteria</taxon>
        <taxon>Rubrobacterales</taxon>
        <taxon>Rubrobacteraceae</taxon>
        <taxon>Rubrobacter</taxon>
    </lineage>
</organism>
<dbReference type="PANTHER" id="PTHR43578">
    <property type="entry name" value="NADH-QUINONE OXIDOREDUCTASE SUBUNIT F"/>
    <property type="match status" value="1"/>
</dbReference>
<dbReference type="Gene3D" id="3.40.30.10">
    <property type="entry name" value="Glutaredoxin"/>
    <property type="match status" value="1"/>
</dbReference>
<keyword evidence="2" id="KW-0408">Iron</keyword>
<dbReference type="HOGENOM" id="CLU_126515_1_2_11"/>
<proteinExistence type="predicted"/>
<evidence type="ECO:0000256" key="2">
    <source>
        <dbReference type="ARBA" id="ARBA00023004"/>
    </source>
</evidence>
<evidence type="ECO:0000256" key="1">
    <source>
        <dbReference type="ARBA" id="ARBA00022723"/>
    </source>
</evidence>
<evidence type="ECO:0000313" key="4">
    <source>
        <dbReference type="EMBL" id="AHY45587.1"/>
    </source>
</evidence>
<protein>
    <submittedName>
        <fullName evidence="5">(2Fe-2S) ferredoxin domain-containing protein</fullName>
    </submittedName>
    <submittedName>
        <fullName evidence="4">Respiratory-chain NADH dehydrogenase 24 Kd subunit</fullName>
    </submittedName>
</protein>
<dbReference type="AlphaFoldDB" id="A0A023WZG6"/>
<keyword evidence="1" id="KW-0479">Metal-binding</keyword>
<keyword evidence="6" id="KW-1185">Reference proteome</keyword>
<dbReference type="SUPFAM" id="SSF52833">
    <property type="entry name" value="Thioredoxin-like"/>
    <property type="match status" value="1"/>
</dbReference>